<evidence type="ECO:0000256" key="8">
    <source>
        <dbReference type="ARBA" id="ARBA00048130"/>
    </source>
</evidence>
<feature type="compositionally biased region" description="Low complexity" evidence="10">
    <location>
        <begin position="1224"/>
        <end position="1238"/>
    </location>
</feature>
<feature type="compositionally biased region" description="Low complexity" evidence="10">
    <location>
        <begin position="178"/>
        <end position="202"/>
    </location>
</feature>
<dbReference type="PROSITE" id="PS00107">
    <property type="entry name" value="PROTEIN_KINASE_ATP"/>
    <property type="match status" value="1"/>
</dbReference>
<keyword evidence="5 12" id="KW-0418">Kinase</keyword>
<dbReference type="GO" id="GO:0004709">
    <property type="term" value="F:MAP kinase kinase kinase activity"/>
    <property type="evidence" value="ECO:0007669"/>
    <property type="project" value="UniProtKB-ARBA"/>
</dbReference>
<dbReference type="SUPFAM" id="SSF56112">
    <property type="entry name" value="Protein kinase-like (PK-like)"/>
    <property type="match status" value="1"/>
</dbReference>
<dbReference type="Gene3D" id="1.10.510.10">
    <property type="entry name" value="Transferase(Phosphotransferase) domain 1"/>
    <property type="match status" value="1"/>
</dbReference>
<dbReference type="PROSITE" id="PS50011">
    <property type="entry name" value="PROTEIN_KINASE_DOM"/>
    <property type="match status" value="1"/>
</dbReference>
<feature type="compositionally biased region" description="Polar residues" evidence="10">
    <location>
        <begin position="675"/>
        <end position="689"/>
    </location>
</feature>
<feature type="compositionally biased region" description="Basic and acidic residues" evidence="10">
    <location>
        <begin position="1147"/>
        <end position="1161"/>
    </location>
</feature>
<accession>N4TXJ5</accession>
<feature type="compositionally biased region" description="Basic and acidic residues" evidence="10">
    <location>
        <begin position="1290"/>
        <end position="1303"/>
    </location>
</feature>
<feature type="compositionally biased region" description="Pro residues" evidence="10">
    <location>
        <begin position="301"/>
        <end position="310"/>
    </location>
</feature>
<feature type="region of interest" description="Disordered" evidence="10">
    <location>
        <begin position="177"/>
        <end position="345"/>
    </location>
</feature>
<dbReference type="SMART" id="SM00220">
    <property type="entry name" value="S_TKc"/>
    <property type="match status" value="1"/>
</dbReference>
<keyword evidence="3" id="KW-0808">Transferase</keyword>
<feature type="compositionally biased region" description="Low complexity" evidence="10">
    <location>
        <begin position="614"/>
        <end position="624"/>
    </location>
</feature>
<reference evidence="13" key="1">
    <citation type="submission" date="2012-09" db="EMBL/GenBank/DDBJ databases">
        <title>Genome sequencing and comparative transcriptomics of race 1 and race 4 of banana pathogen: Fusarium oxysporum f. sp. cubense.</title>
        <authorList>
            <person name="Fang X."/>
            <person name="Huang J."/>
        </authorList>
    </citation>
    <scope>NUCLEOTIDE SEQUENCE [LARGE SCALE GENOMIC DNA]</scope>
    <source>
        <strain evidence="13">race 1</strain>
    </source>
</reference>
<feature type="compositionally biased region" description="Low complexity" evidence="10">
    <location>
        <begin position="1081"/>
        <end position="1096"/>
    </location>
</feature>
<feature type="compositionally biased region" description="Polar residues" evidence="10">
    <location>
        <begin position="604"/>
        <end position="613"/>
    </location>
</feature>
<feature type="compositionally biased region" description="Basic residues" evidence="10">
    <location>
        <begin position="136"/>
        <end position="146"/>
    </location>
</feature>
<keyword evidence="6 9" id="KW-0067">ATP-binding</keyword>
<feature type="compositionally biased region" description="Low complexity" evidence="10">
    <location>
        <begin position="22"/>
        <end position="38"/>
    </location>
</feature>
<evidence type="ECO:0000256" key="6">
    <source>
        <dbReference type="ARBA" id="ARBA00022840"/>
    </source>
</evidence>
<name>N4TXJ5_FUSC1</name>
<evidence type="ECO:0000256" key="9">
    <source>
        <dbReference type="PROSITE-ProRule" id="PRU10141"/>
    </source>
</evidence>
<evidence type="ECO:0000256" key="5">
    <source>
        <dbReference type="ARBA" id="ARBA00022777"/>
    </source>
</evidence>
<dbReference type="EC" id="2.7.11.24" evidence="2"/>
<dbReference type="OrthoDB" id="266718at2759"/>
<reference evidence="13" key="2">
    <citation type="journal article" date="2014" name="PLoS ONE">
        <title>Genome and Transcriptome Analysis of the Fungal Pathogen Fusarium oxysporum f. sp. cubense Causing Banana Vascular Wilt Disease.</title>
        <authorList>
            <person name="Guo L."/>
            <person name="Han L."/>
            <person name="Yang L."/>
            <person name="Zeng H."/>
            <person name="Fan D."/>
            <person name="Zhu Y."/>
            <person name="Feng Y."/>
            <person name="Wang G."/>
            <person name="Peng C."/>
            <person name="Jiang X."/>
            <person name="Zhou D."/>
            <person name="Ni P."/>
            <person name="Liang C."/>
            <person name="Liu L."/>
            <person name="Wang J."/>
            <person name="Mao C."/>
            <person name="Fang X."/>
            <person name="Peng M."/>
            <person name="Huang J."/>
        </authorList>
    </citation>
    <scope>NUCLEOTIDE SEQUENCE [LARGE SCALE GENOMIC DNA]</scope>
    <source>
        <strain evidence="13">race 1</strain>
    </source>
</reference>
<feature type="compositionally biased region" description="Polar residues" evidence="10">
    <location>
        <begin position="1304"/>
        <end position="1316"/>
    </location>
</feature>
<dbReference type="FunFam" id="3.30.200.20:FF:000387">
    <property type="entry name" value="Serine/threonine-protein kinase STE11"/>
    <property type="match status" value="1"/>
</dbReference>
<dbReference type="EMBL" id="KB730248">
    <property type="protein sequence ID" value="ENH68338.1"/>
    <property type="molecule type" value="Genomic_DNA"/>
</dbReference>
<evidence type="ECO:0000313" key="13">
    <source>
        <dbReference type="Proteomes" id="UP000016928"/>
    </source>
</evidence>
<feature type="compositionally biased region" description="Acidic residues" evidence="10">
    <location>
        <begin position="1063"/>
        <end position="1073"/>
    </location>
</feature>
<feature type="compositionally biased region" description="Basic and acidic residues" evidence="10">
    <location>
        <begin position="1034"/>
        <end position="1050"/>
    </location>
</feature>
<dbReference type="PROSITE" id="PS00108">
    <property type="entry name" value="PROTEIN_KINASE_ST"/>
    <property type="match status" value="1"/>
</dbReference>
<comment type="similarity">
    <text evidence="1">Belongs to the protein kinase superfamily. STE Ser/Thr protein kinase family. MAP kinase kinase kinase subfamily.</text>
</comment>
<dbReference type="InterPro" id="IPR011009">
    <property type="entry name" value="Kinase-like_dom_sf"/>
</dbReference>
<feature type="compositionally biased region" description="Polar residues" evidence="10">
    <location>
        <begin position="65"/>
        <end position="84"/>
    </location>
</feature>
<dbReference type="VEuPathDB" id="FungiDB:FOC1_g10014121"/>
<evidence type="ECO:0000259" key="11">
    <source>
        <dbReference type="PROSITE" id="PS50011"/>
    </source>
</evidence>
<feature type="compositionally biased region" description="Low complexity" evidence="10">
    <location>
        <begin position="442"/>
        <end position="451"/>
    </location>
</feature>
<keyword evidence="4 9" id="KW-0547">Nucleotide-binding</keyword>
<dbReference type="InterPro" id="IPR050538">
    <property type="entry name" value="MAP_kinase_kinase_kinase"/>
</dbReference>
<dbReference type="InterPro" id="IPR008271">
    <property type="entry name" value="Ser/Thr_kinase_AS"/>
</dbReference>
<evidence type="ECO:0000256" key="7">
    <source>
        <dbReference type="ARBA" id="ARBA00047919"/>
    </source>
</evidence>
<feature type="region of interest" description="Disordered" evidence="10">
    <location>
        <begin position="549"/>
        <end position="697"/>
    </location>
</feature>
<protein>
    <recommendedName>
        <fullName evidence="2">mitogen-activated protein kinase</fullName>
        <ecNumber evidence="2">2.7.11.24</ecNumber>
    </recommendedName>
</protein>
<gene>
    <name evidence="12" type="ORF">FOC1_g10014121</name>
</gene>
<evidence type="ECO:0000256" key="1">
    <source>
        <dbReference type="ARBA" id="ARBA00006529"/>
    </source>
</evidence>
<dbReference type="STRING" id="1229664.N4TXJ5"/>
<feature type="compositionally biased region" description="Polar residues" evidence="10">
    <location>
        <begin position="1118"/>
        <end position="1132"/>
    </location>
</feature>
<dbReference type="GO" id="GO:0004707">
    <property type="term" value="F:MAP kinase activity"/>
    <property type="evidence" value="ECO:0007669"/>
    <property type="project" value="UniProtKB-EC"/>
</dbReference>
<dbReference type="Proteomes" id="UP000016928">
    <property type="component" value="Unassembled WGS sequence"/>
</dbReference>
<dbReference type="PANTHER" id="PTHR48016:SF48">
    <property type="entry name" value="SERINE_THREONINE-PROTEIN KINASE BCK1_SLK1_SSP31"/>
    <property type="match status" value="1"/>
</dbReference>
<dbReference type="InterPro" id="IPR017441">
    <property type="entry name" value="Protein_kinase_ATP_BS"/>
</dbReference>
<feature type="compositionally biased region" description="Basic and acidic residues" evidence="10">
    <location>
        <begin position="982"/>
        <end position="992"/>
    </location>
</feature>
<proteinExistence type="inferred from homology"/>
<feature type="compositionally biased region" description="Low complexity" evidence="10">
    <location>
        <begin position="967"/>
        <end position="980"/>
    </location>
</feature>
<feature type="compositionally biased region" description="Polar residues" evidence="10">
    <location>
        <begin position="398"/>
        <end position="421"/>
    </location>
</feature>
<feature type="region of interest" description="Disordered" evidence="10">
    <location>
        <begin position="1"/>
        <end position="164"/>
    </location>
</feature>
<comment type="catalytic activity">
    <reaction evidence="8">
        <text>L-seryl-[protein] + ATP = O-phospho-L-seryl-[protein] + ADP + H(+)</text>
        <dbReference type="Rhea" id="RHEA:17989"/>
        <dbReference type="Rhea" id="RHEA-COMP:9863"/>
        <dbReference type="Rhea" id="RHEA-COMP:11604"/>
        <dbReference type="ChEBI" id="CHEBI:15378"/>
        <dbReference type="ChEBI" id="CHEBI:29999"/>
        <dbReference type="ChEBI" id="CHEBI:30616"/>
        <dbReference type="ChEBI" id="CHEBI:83421"/>
        <dbReference type="ChEBI" id="CHEBI:456216"/>
        <dbReference type="EC" id="2.7.11.24"/>
    </reaction>
    <physiologicalReaction direction="left-to-right" evidence="8">
        <dbReference type="Rhea" id="RHEA:17990"/>
    </physiologicalReaction>
</comment>
<evidence type="ECO:0000256" key="3">
    <source>
        <dbReference type="ARBA" id="ARBA00022679"/>
    </source>
</evidence>
<feature type="compositionally biased region" description="Basic and acidic residues" evidence="10">
    <location>
        <begin position="999"/>
        <end position="1010"/>
    </location>
</feature>
<feature type="compositionally biased region" description="Pro residues" evidence="10">
    <location>
        <begin position="258"/>
        <end position="268"/>
    </location>
</feature>
<feature type="compositionally biased region" description="Low complexity" evidence="10">
    <location>
        <begin position="51"/>
        <end position="64"/>
    </location>
</feature>
<sequence>MKGSDSLRRANRPAANFDLPPAQAQAQAQAHAQAQQQALRSQSQPQEPILESITSTSPEITTSSLRSQPQSLSTARFRSSSRPSLQDLVPVAGTPKPNVHDQPPAYALSSSSLTGPSSFSYPPAHPTAGAATIHTHTTHTHPHTHTHTAPAAVNRPRPLGPSSSDIATAEQAHFLHPVSSASSLRPRSSTTSATAVAVSPSPAHTPNSLLRQHTSPPSTVDNNSAHFVPRGGLPPAPSIMYPAGQRHVSGADPTRPFQVPPPPPPPMGAPNAGQIGNMMNLPPPPPLPRYPTAPGPSGVAIPPPPGPPPASALGQQPPWHGAFGRMYDGRPGYIPPPPPGQHQPYNPKLHAQIAAGQTISIPPPPPPNEAMSATYIPQGDTYGEGVGIPAFGLEDPTLTVNSQTSRPVTTPQSGTDTNVTTPMDEATRERLYSANNTQPRGTSNSSNATPPSSIPPEIAAQWPLDTVLIWLAQNQFSKDWQETFRALNLHGAQFLELGSGHGGRGNFGMMHQQVYPRLAQECTNSRTGWDQPREREEGKRMRRLIRSIVTGRPADVSKVSTAHGRKESLNGGHGNNLPSAGTDPMDSPNTPLNAPGPGFGGRRFSQTRSTTLPNSVSGSNISSESNHRNILKHVDTDGARRHSPNVSESSEATFRGPAARSASPTGSPGIPPALFTSTTTPILSQSPNTMKAGHRSRSSMDSVASVAAIYGSGVPSDAVNLLSRNMNLGEIVHGRNHDIRSRHSPSEGGERSAGAETPASAKDSKSFLSFLSRKKRQTKDDGAYPSPEEMEASPTSPQGSIRPVGLGVRGTNGSDTNLELAGSTLGSYDDRNGHALRPRRISPVRTYVLATMDYWNYRMCDITEAEAAAEVRQVICMHLGLGDFENSHIYLTEVGKFEHVDPLDDSSLITVKRAKGDPLGTLKFFVTPPGVAPISSLAVKAEVPVSLSPGYLPPGTTAEDAQRNSRQRSSSSPPTSRSNTLTDEKTEDKVAREASSYRAEMERKQREYLAKRKQAAMKGSPSETLGPGIVGRNVDFDQPRESPYEDKRPEQLFPQRRPPAPPTDDDSGDDSDDGLFAIPLANRNKGKGAAANGDANGHNKRPSLTVNTARSRKGLSVAFTSPKSYGSSVTPDSNEDSRHKPTTPRSETWESEDKDKDSKLGRRKSFIEKDVWANRPPTDALINNLDDFFPNLDLDQPVLDEPGEGGLPPSPIAEGTETTSDQGPSQPAVSSHAQQAPPAAIPPSRQPSLYNENDTLGSDESTLKALDQQRPTSVAARSIRRSGGLGRMKSIREVARGAHEANKRTNSTNQGPSSGNIMRRKSTKMFNANIVQIRPDRRGSVIMPQIPQDTVPKRQTTFRWFKGQLIGKGTYGRVYLGMNATTGEFLAVKEVEVNPKAAGGDKSKMKELVAALDQEIDTMQHLDHINIVQYLGCERKETSISIFLEYISGGSIGSCLRKHGKFEESVVSSLTRQTLSGLAYLHREGILHRDLKADNILLDLDGTCKISDFGISKKTDNIYGNDKTNNMQGSVFWMAPEVIRSQGEGYSAKVDIWSLGCVVLEMFAGKRPWAKEEAVGAIYKIANGERPPIPEDIQDTLGPLAVAFMMDCFQVNPFDRPTADVLLSQHPFCELDPNYNFYDTMLYHKIKSFK</sequence>
<feature type="compositionally biased region" description="Polar residues" evidence="10">
    <location>
        <begin position="204"/>
        <end position="225"/>
    </location>
</feature>
<dbReference type="Pfam" id="PF00069">
    <property type="entry name" value="Pkinase"/>
    <property type="match status" value="1"/>
</dbReference>
<feature type="region of interest" description="Disordered" evidence="10">
    <location>
        <begin position="393"/>
        <end position="457"/>
    </location>
</feature>
<dbReference type="InterPro" id="IPR000719">
    <property type="entry name" value="Prot_kinase_dom"/>
</dbReference>
<evidence type="ECO:0000256" key="2">
    <source>
        <dbReference type="ARBA" id="ARBA00012411"/>
    </source>
</evidence>
<organism evidence="12 13">
    <name type="scientific">Fusarium oxysporum f. sp. cubense (strain race 1)</name>
    <name type="common">Panama disease fungus</name>
    <dbReference type="NCBI Taxonomy" id="1229664"/>
    <lineage>
        <taxon>Eukaryota</taxon>
        <taxon>Fungi</taxon>
        <taxon>Dikarya</taxon>
        <taxon>Ascomycota</taxon>
        <taxon>Pezizomycotina</taxon>
        <taxon>Sordariomycetes</taxon>
        <taxon>Hypocreomycetidae</taxon>
        <taxon>Hypocreales</taxon>
        <taxon>Nectriaceae</taxon>
        <taxon>Fusarium</taxon>
        <taxon>Fusarium oxysporum species complex</taxon>
    </lineage>
</organism>
<evidence type="ECO:0000256" key="10">
    <source>
        <dbReference type="SAM" id="MobiDB-lite"/>
    </source>
</evidence>
<feature type="domain" description="Protein kinase" evidence="11">
    <location>
        <begin position="1360"/>
        <end position="1629"/>
    </location>
</feature>
<dbReference type="OMA" id="MQISPKP"/>
<feature type="binding site" evidence="9">
    <location>
        <position position="1389"/>
    </location>
    <ligand>
        <name>ATP</name>
        <dbReference type="ChEBI" id="CHEBI:30616"/>
    </ligand>
</feature>
<evidence type="ECO:0000256" key="4">
    <source>
        <dbReference type="ARBA" id="ARBA00022741"/>
    </source>
</evidence>
<feature type="compositionally biased region" description="Low complexity" evidence="10">
    <location>
        <begin position="109"/>
        <end position="135"/>
    </location>
</feature>
<feature type="compositionally biased region" description="Pro residues" evidence="10">
    <location>
        <begin position="281"/>
        <end position="294"/>
    </location>
</feature>
<dbReference type="GO" id="GO:0000196">
    <property type="term" value="P:cell integrity MAPK cascade"/>
    <property type="evidence" value="ECO:0007669"/>
    <property type="project" value="UniProtKB-ARBA"/>
</dbReference>
<feature type="compositionally biased region" description="Polar residues" evidence="10">
    <location>
        <begin position="1249"/>
        <end position="1260"/>
    </location>
</feature>
<evidence type="ECO:0000313" key="12">
    <source>
        <dbReference type="EMBL" id="ENH68338.1"/>
    </source>
</evidence>
<dbReference type="GO" id="GO:0005524">
    <property type="term" value="F:ATP binding"/>
    <property type="evidence" value="ECO:0007669"/>
    <property type="project" value="UniProtKB-UniRule"/>
</dbReference>
<dbReference type="HOGENOM" id="CLU_000961_3_0_1"/>
<dbReference type="FunFam" id="1.10.510.10:FF:000182">
    <property type="entry name" value="MAP kinase kinase kinase mkh1"/>
    <property type="match status" value="1"/>
</dbReference>
<feature type="region of interest" description="Disordered" evidence="10">
    <location>
        <begin position="950"/>
        <end position="1161"/>
    </location>
</feature>
<dbReference type="PANTHER" id="PTHR48016">
    <property type="entry name" value="MAP KINASE KINASE KINASE SSK2-RELATED-RELATED"/>
    <property type="match status" value="1"/>
</dbReference>
<comment type="catalytic activity">
    <reaction evidence="7">
        <text>L-threonyl-[protein] + ATP = O-phospho-L-threonyl-[protein] + ADP + H(+)</text>
        <dbReference type="Rhea" id="RHEA:46608"/>
        <dbReference type="Rhea" id="RHEA-COMP:11060"/>
        <dbReference type="Rhea" id="RHEA-COMP:11605"/>
        <dbReference type="ChEBI" id="CHEBI:15378"/>
        <dbReference type="ChEBI" id="CHEBI:30013"/>
        <dbReference type="ChEBI" id="CHEBI:30616"/>
        <dbReference type="ChEBI" id="CHEBI:61977"/>
        <dbReference type="ChEBI" id="CHEBI:456216"/>
        <dbReference type="EC" id="2.7.11.24"/>
    </reaction>
    <physiologicalReaction direction="left-to-right" evidence="7">
        <dbReference type="Rhea" id="RHEA:46609"/>
    </physiologicalReaction>
</comment>
<feature type="compositionally biased region" description="Basic and acidic residues" evidence="10">
    <location>
        <begin position="733"/>
        <end position="750"/>
    </location>
</feature>
<feature type="region of interest" description="Disordered" evidence="10">
    <location>
        <begin position="1193"/>
        <end position="1318"/>
    </location>
</feature>
<feature type="region of interest" description="Disordered" evidence="10">
    <location>
        <begin position="733"/>
        <end position="815"/>
    </location>
</feature>